<organism evidence="4 5">
    <name type="scientific">Desulfoluna spongiiphila</name>
    <dbReference type="NCBI Taxonomy" id="419481"/>
    <lineage>
        <taxon>Bacteria</taxon>
        <taxon>Pseudomonadati</taxon>
        <taxon>Thermodesulfobacteriota</taxon>
        <taxon>Desulfobacteria</taxon>
        <taxon>Desulfobacterales</taxon>
        <taxon>Desulfolunaceae</taxon>
        <taxon>Desulfoluna</taxon>
    </lineage>
</organism>
<evidence type="ECO:0000313" key="4">
    <source>
        <dbReference type="EMBL" id="SCY35103.1"/>
    </source>
</evidence>
<evidence type="ECO:0000256" key="1">
    <source>
        <dbReference type="ARBA" id="ARBA00022679"/>
    </source>
</evidence>
<dbReference type="OrthoDB" id="9775804at2"/>
<proteinExistence type="predicted"/>
<keyword evidence="1 4" id="KW-0808">Transferase</keyword>
<feature type="domain" description="N-acetyltransferase" evidence="3">
    <location>
        <begin position="7"/>
        <end position="140"/>
    </location>
</feature>
<gene>
    <name evidence="4" type="ORF">SAMN05216233_107192</name>
</gene>
<dbReference type="PANTHER" id="PTHR43626">
    <property type="entry name" value="ACYL-COA N-ACYLTRANSFERASE"/>
    <property type="match status" value="1"/>
</dbReference>
<reference evidence="4 5" key="1">
    <citation type="submission" date="2016-10" db="EMBL/GenBank/DDBJ databases">
        <authorList>
            <person name="de Groot N.N."/>
        </authorList>
    </citation>
    <scope>NUCLEOTIDE SEQUENCE [LARGE SCALE GENOMIC DNA]</scope>
    <source>
        <strain evidence="4 5">AA1</strain>
    </source>
</reference>
<dbReference type="CDD" id="cd04301">
    <property type="entry name" value="NAT_SF"/>
    <property type="match status" value="1"/>
</dbReference>
<dbReference type="STRING" id="419481.SAMN05216233_107192"/>
<dbReference type="GO" id="GO:0005737">
    <property type="term" value="C:cytoplasm"/>
    <property type="evidence" value="ECO:0007669"/>
    <property type="project" value="TreeGrafter"/>
</dbReference>
<keyword evidence="5" id="KW-1185">Reference proteome</keyword>
<dbReference type="RefSeq" id="WP_092210835.1">
    <property type="nucleotide sequence ID" value="NZ_FMUX01000007.1"/>
</dbReference>
<evidence type="ECO:0000256" key="2">
    <source>
        <dbReference type="ARBA" id="ARBA00023315"/>
    </source>
</evidence>
<sequence>MDIDVSLSCEGVDWKAVSDTLKSVNMAFYEPEIHRKAFEASHTTVFAYHESKLIGFGRAISDGTYQAAIYDCAVREEFQGKGIGKIIMNSLLSELSHCNIVLYASPGKEGFYQSLGFRKMKTGMAYFQKNDVMRRLGFIE</sequence>
<dbReference type="PROSITE" id="PS51186">
    <property type="entry name" value="GNAT"/>
    <property type="match status" value="1"/>
</dbReference>
<dbReference type="InterPro" id="IPR016181">
    <property type="entry name" value="Acyl_CoA_acyltransferase"/>
</dbReference>
<name>A0A1G5F7B9_9BACT</name>
<protein>
    <submittedName>
        <fullName evidence="4">Acetyltransferase (GNAT) domain-containing protein</fullName>
    </submittedName>
</protein>
<dbReference type="EMBL" id="FMUX01000007">
    <property type="protein sequence ID" value="SCY35103.1"/>
    <property type="molecule type" value="Genomic_DNA"/>
</dbReference>
<dbReference type="SUPFAM" id="SSF55729">
    <property type="entry name" value="Acyl-CoA N-acyltransferases (Nat)"/>
    <property type="match status" value="1"/>
</dbReference>
<dbReference type="Gene3D" id="3.40.630.30">
    <property type="match status" value="1"/>
</dbReference>
<dbReference type="InterPro" id="IPR045039">
    <property type="entry name" value="NSI-like"/>
</dbReference>
<dbReference type="Pfam" id="PF13673">
    <property type="entry name" value="Acetyltransf_10"/>
    <property type="match status" value="1"/>
</dbReference>
<dbReference type="PANTHER" id="PTHR43626:SF4">
    <property type="entry name" value="GCN5-RELATED N-ACETYLTRANSFERASE 2, CHLOROPLASTIC"/>
    <property type="match status" value="1"/>
</dbReference>
<evidence type="ECO:0000259" key="3">
    <source>
        <dbReference type="PROSITE" id="PS51186"/>
    </source>
</evidence>
<dbReference type="AlphaFoldDB" id="A0A1G5F7B9"/>
<dbReference type="GO" id="GO:0008080">
    <property type="term" value="F:N-acetyltransferase activity"/>
    <property type="evidence" value="ECO:0007669"/>
    <property type="project" value="InterPro"/>
</dbReference>
<keyword evidence="2" id="KW-0012">Acyltransferase</keyword>
<dbReference type="Proteomes" id="UP000198870">
    <property type="component" value="Unassembled WGS sequence"/>
</dbReference>
<dbReference type="InterPro" id="IPR000182">
    <property type="entry name" value="GNAT_dom"/>
</dbReference>
<accession>A0A1G5F7B9</accession>
<evidence type="ECO:0000313" key="5">
    <source>
        <dbReference type="Proteomes" id="UP000198870"/>
    </source>
</evidence>